<sequence length="404" mass="44499">MPHGIASRLHALHVLRPGLTLVFWLLTSLCGAATRAELGADGDAEVQLLQTNTHLSGHLPGADHACSAGYGPGMHIVKLLDIQRQFLFLVPPELVQSSSGVPLVMSFHGTYETPWFHEKELGLMQTLSRYGWLGILPWGTTVLSPSSMGGVRECCSSLCDTDECCLQGRFVSEIVEACSWWPQNYDRDVKFVDSIWKWLEDHTCADRTQAFAAGFSLGGTFSWGLACSRSHYLRAVAPIEPYSWGDMPDLVDLTTCSGARPVSALSYGGTNDTKVRLDVMTLLIDKRAQQLGCEGGALERLSATVSCKSWSHCDGGHLFESCFVEGGVHTTSGHLKPDQALPIRPGSDVDWTKRTFERFSLLVEPSKLLFYGSPTEEQMQYHDSSWPPPTLTDHLYIRHPPSDS</sequence>
<evidence type="ECO:0000256" key="5">
    <source>
        <dbReference type="ARBA" id="ARBA00022801"/>
    </source>
</evidence>
<dbReference type="InterPro" id="IPR043595">
    <property type="entry name" value="FaeB/C/D"/>
</dbReference>
<gene>
    <name evidence="9" type="primary">faeC-1</name>
    <name evidence="9" type="ORF">SNAT2548_LOCUS10164</name>
</gene>
<accession>A0A812KUA4</accession>
<comment type="subcellular location">
    <subcellularLocation>
        <location evidence="1">Secreted</location>
    </subcellularLocation>
</comment>
<keyword evidence="6" id="KW-0119">Carbohydrate metabolism</keyword>
<evidence type="ECO:0000313" key="9">
    <source>
        <dbReference type="EMBL" id="CAE7236228.1"/>
    </source>
</evidence>
<evidence type="ECO:0000256" key="2">
    <source>
        <dbReference type="ARBA" id="ARBA00022525"/>
    </source>
</evidence>
<feature type="chain" id="PRO_5032676628" evidence="8">
    <location>
        <begin position="37"/>
        <end position="404"/>
    </location>
</feature>
<organism evidence="9 10">
    <name type="scientific">Symbiodinium natans</name>
    <dbReference type="NCBI Taxonomy" id="878477"/>
    <lineage>
        <taxon>Eukaryota</taxon>
        <taxon>Sar</taxon>
        <taxon>Alveolata</taxon>
        <taxon>Dinophyceae</taxon>
        <taxon>Suessiales</taxon>
        <taxon>Symbiodiniaceae</taxon>
        <taxon>Symbiodinium</taxon>
    </lineage>
</organism>
<feature type="signal peptide" evidence="8">
    <location>
        <begin position="1"/>
        <end position="36"/>
    </location>
</feature>
<keyword evidence="5" id="KW-0378">Hydrolase</keyword>
<dbReference type="Proteomes" id="UP000604046">
    <property type="component" value="Unassembled WGS sequence"/>
</dbReference>
<comment type="caution">
    <text evidence="9">The sequence shown here is derived from an EMBL/GenBank/DDBJ whole genome shotgun (WGS) entry which is preliminary data.</text>
</comment>
<dbReference type="GO" id="GO:0045493">
    <property type="term" value="P:xylan catabolic process"/>
    <property type="evidence" value="ECO:0007669"/>
    <property type="project" value="UniProtKB-KW"/>
</dbReference>
<proteinExistence type="predicted"/>
<dbReference type="GO" id="GO:0005576">
    <property type="term" value="C:extracellular region"/>
    <property type="evidence" value="ECO:0007669"/>
    <property type="project" value="UniProtKB-SubCell"/>
</dbReference>
<dbReference type="AlphaFoldDB" id="A0A812KUA4"/>
<evidence type="ECO:0000256" key="4">
    <source>
        <dbReference type="ARBA" id="ARBA00022729"/>
    </source>
</evidence>
<evidence type="ECO:0000313" key="10">
    <source>
        <dbReference type="Proteomes" id="UP000604046"/>
    </source>
</evidence>
<keyword evidence="3" id="KW-0858">Xylan degradation</keyword>
<evidence type="ECO:0000256" key="6">
    <source>
        <dbReference type="ARBA" id="ARBA00023277"/>
    </source>
</evidence>
<name>A0A812KUA4_9DINO</name>
<dbReference type="PANTHER" id="PTHR38050">
    <property type="match status" value="1"/>
</dbReference>
<evidence type="ECO:0000256" key="8">
    <source>
        <dbReference type="SAM" id="SignalP"/>
    </source>
</evidence>
<evidence type="ECO:0000256" key="3">
    <source>
        <dbReference type="ARBA" id="ARBA00022651"/>
    </source>
</evidence>
<keyword evidence="10" id="KW-1185">Reference proteome</keyword>
<keyword evidence="2" id="KW-0964">Secreted</keyword>
<dbReference type="PANTHER" id="PTHR38050:SF2">
    <property type="entry name" value="FERULOYL ESTERASE C-RELATED"/>
    <property type="match status" value="1"/>
</dbReference>
<dbReference type="InterPro" id="IPR029058">
    <property type="entry name" value="AB_hydrolase_fold"/>
</dbReference>
<reference evidence="9" key="1">
    <citation type="submission" date="2021-02" db="EMBL/GenBank/DDBJ databases">
        <authorList>
            <person name="Dougan E. K."/>
            <person name="Rhodes N."/>
            <person name="Thang M."/>
            <person name="Chan C."/>
        </authorList>
    </citation>
    <scope>NUCLEOTIDE SEQUENCE</scope>
</reference>
<dbReference type="Gene3D" id="3.40.50.1820">
    <property type="entry name" value="alpha/beta hydrolase"/>
    <property type="match status" value="1"/>
</dbReference>
<keyword evidence="7" id="KW-0624">Polysaccharide degradation</keyword>
<evidence type="ECO:0000256" key="1">
    <source>
        <dbReference type="ARBA" id="ARBA00004613"/>
    </source>
</evidence>
<dbReference type="OrthoDB" id="424610at2759"/>
<evidence type="ECO:0000256" key="7">
    <source>
        <dbReference type="ARBA" id="ARBA00023326"/>
    </source>
</evidence>
<dbReference type="SUPFAM" id="SSF53474">
    <property type="entry name" value="alpha/beta-Hydrolases"/>
    <property type="match status" value="1"/>
</dbReference>
<dbReference type="GO" id="GO:0030600">
    <property type="term" value="F:feruloyl esterase activity"/>
    <property type="evidence" value="ECO:0007669"/>
    <property type="project" value="InterPro"/>
</dbReference>
<dbReference type="EMBL" id="CAJNDS010000824">
    <property type="protein sequence ID" value="CAE7236228.1"/>
    <property type="molecule type" value="Genomic_DNA"/>
</dbReference>
<protein>
    <submittedName>
        <fullName evidence="9">FaeC-1 protein</fullName>
    </submittedName>
</protein>
<keyword evidence="4 8" id="KW-0732">Signal</keyword>